<evidence type="ECO:0000256" key="4">
    <source>
        <dbReference type="ARBA" id="ARBA00022705"/>
    </source>
</evidence>
<comment type="subcellular location">
    <subcellularLocation>
        <location evidence="1 6">Nucleus</location>
    </subcellularLocation>
</comment>
<gene>
    <name evidence="8" type="ORF">R3P38DRAFT_2774892</name>
</gene>
<evidence type="ECO:0000313" key="8">
    <source>
        <dbReference type="EMBL" id="KAK7030572.1"/>
    </source>
</evidence>
<dbReference type="GO" id="GO:0000811">
    <property type="term" value="C:GINS complex"/>
    <property type="evidence" value="ECO:0007669"/>
    <property type="project" value="UniProtKB-UniRule"/>
</dbReference>
<evidence type="ECO:0000256" key="3">
    <source>
        <dbReference type="ARBA" id="ARBA00015143"/>
    </source>
</evidence>
<dbReference type="GO" id="GO:1902983">
    <property type="term" value="P:DNA strand elongation involved in mitotic DNA replication"/>
    <property type="evidence" value="ECO:0007669"/>
    <property type="project" value="TreeGrafter"/>
</dbReference>
<proteinExistence type="inferred from homology"/>
<comment type="caution">
    <text evidence="8">The sequence shown here is derived from an EMBL/GenBank/DDBJ whole genome shotgun (WGS) entry which is preliminary data.</text>
</comment>
<evidence type="ECO:0000313" key="9">
    <source>
        <dbReference type="Proteomes" id="UP001362999"/>
    </source>
</evidence>
<keyword evidence="4 6" id="KW-0235">DNA replication</keyword>
<organism evidence="8 9">
    <name type="scientific">Favolaschia claudopus</name>
    <dbReference type="NCBI Taxonomy" id="2862362"/>
    <lineage>
        <taxon>Eukaryota</taxon>
        <taxon>Fungi</taxon>
        <taxon>Dikarya</taxon>
        <taxon>Basidiomycota</taxon>
        <taxon>Agaricomycotina</taxon>
        <taxon>Agaricomycetes</taxon>
        <taxon>Agaricomycetidae</taxon>
        <taxon>Agaricales</taxon>
        <taxon>Marasmiineae</taxon>
        <taxon>Mycenaceae</taxon>
        <taxon>Favolaschia</taxon>
    </lineage>
</organism>
<dbReference type="InterPro" id="IPR005339">
    <property type="entry name" value="GINS_Psf1"/>
</dbReference>
<feature type="domain" description="GINS subunit" evidence="7">
    <location>
        <begin position="61"/>
        <end position="128"/>
    </location>
</feature>
<comment type="function">
    <text evidence="6">Required for correct functioning of the GINS complex, a complex that plays an essential role in the initiation of DNA replication, and progression of DNA replication forks. GINS complex seems to bind preferentially to single-stranded DNA.</text>
</comment>
<comment type="subunit">
    <text evidence="6">Component of the GINS complex.</text>
</comment>
<dbReference type="PANTHER" id="PTHR12914">
    <property type="entry name" value="PARTNER OF SLD5"/>
    <property type="match status" value="1"/>
</dbReference>
<dbReference type="Pfam" id="PF05916">
    <property type="entry name" value="Sld5"/>
    <property type="match status" value="1"/>
</dbReference>
<sequence>MAESYGELAHRLVLQSKQSLNLAKLLPYDGPLVQSVIQEQKDLERSIQGMTAEGILPDHPLWPKLIIQARVVQQNKRCLLAYHSQRLDIIRTTYWAATRIPDEVQNNMSKEEVEYFRHYRESVLQFRDEFASDDILDLLMDVENPPRESPLITVETVVPTGPIHTESGLMDFKMGSRYVVCKSHIGHLILQGYLREIASM</sequence>
<keyword evidence="5 6" id="KW-0539">Nucleus</keyword>
<name>A0AAW0BUS1_9AGAR</name>
<comment type="similarity">
    <text evidence="2 6">Belongs to the GINS1/PSF1 family.</text>
</comment>
<protein>
    <recommendedName>
        <fullName evidence="3 6">DNA replication complex GINS protein PSF1</fullName>
    </recommendedName>
</protein>
<dbReference type="SUPFAM" id="SSF158573">
    <property type="entry name" value="GINS helical bundle-like"/>
    <property type="match status" value="1"/>
</dbReference>
<evidence type="ECO:0000256" key="5">
    <source>
        <dbReference type="ARBA" id="ARBA00023242"/>
    </source>
</evidence>
<dbReference type="EMBL" id="JAWWNJ010000025">
    <property type="protein sequence ID" value="KAK7030572.1"/>
    <property type="molecule type" value="Genomic_DNA"/>
</dbReference>
<dbReference type="AlphaFoldDB" id="A0AAW0BUS1"/>
<dbReference type="Gene3D" id="1.20.58.1030">
    <property type="match status" value="1"/>
</dbReference>
<evidence type="ECO:0000256" key="2">
    <source>
        <dbReference type="ARBA" id="ARBA00006677"/>
    </source>
</evidence>
<dbReference type="InterPro" id="IPR036224">
    <property type="entry name" value="GINS_bundle-like_dom_sf"/>
</dbReference>
<dbReference type="InterPro" id="IPR021151">
    <property type="entry name" value="GINS_A"/>
</dbReference>
<reference evidence="8 9" key="1">
    <citation type="journal article" date="2024" name="J Genomics">
        <title>Draft genome sequencing and assembly of Favolaschia claudopus CIRM-BRFM 2984 isolated from oak limbs.</title>
        <authorList>
            <person name="Navarro D."/>
            <person name="Drula E."/>
            <person name="Chaduli D."/>
            <person name="Cazenave R."/>
            <person name="Ahrendt S."/>
            <person name="Wang J."/>
            <person name="Lipzen A."/>
            <person name="Daum C."/>
            <person name="Barry K."/>
            <person name="Grigoriev I.V."/>
            <person name="Favel A."/>
            <person name="Rosso M.N."/>
            <person name="Martin F."/>
        </authorList>
    </citation>
    <scope>NUCLEOTIDE SEQUENCE [LARGE SCALE GENOMIC DNA]</scope>
    <source>
        <strain evidence="8 9">CIRM-BRFM 2984</strain>
    </source>
</reference>
<dbReference type="Proteomes" id="UP001362999">
    <property type="component" value="Unassembled WGS sequence"/>
</dbReference>
<dbReference type="CDD" id="cd11710">
    <property type="entry name" value="GINS_A_psf1"/>
    <property type="match status" value="1"/>
</dbReference>
<evidence type="ECO:0000259" key="7">
    <source>
        <dbReference type="Pfam" id="PF05916"/>
    </source>
</evidence>
<keyword evidence="9" id="KW-1185">Reference proteome</keyword>
<accession>A0AAW0BUS1</accession>
<evidence type="ECO:0000256" key="1">
    <source>
        <dbReference type="ARBA" id="ARBA00004123"/>
    </source>
</evidence>
<dbReference type="PANTHER" id="PTHR12914:SF2">
    <property type="entry name" value="DNA REPLICATION COMPLEX GINS PROTEIN PSF1"/>
    <property type="match status" value="1"/>
</dbReference>
<evidence type="ECO:0000256" key="6">
    <source>
        <dbReference type="RuleBase" id="RU368085"/>
    </source>
</evidence>